<dbReference type="EMBL" id="JARKHS020032915">
    <property type="protein sequence ID" value="KAK8759562.1"/>
    <property type="molecule type" value="Genomic_DNA"/>
</dbReference>
<proteinExistence type="predicted"/>
<organism evidence="1 2">
    <name type="scientific">Amblyomma americanum</name>
    <name type="common">Lone star tick</name>
    <dbReference type="NCBI Taxonomy" id="6943"/>
    <lineage>
        <taxon>Eukaryota</taxon>
        <taxon>Metazoa</taxon>
        <taxon>Ecdysozoa</taxon>
        <taxon>Arthropoda</taxon>
        <taxon>Chelicerata</taxon>
        <taxon>Arachnida</taxon>
        <taxon>Acari</taxon>
        <taxon>Parasitiformes</taxon>
        <taxon>Ixodida</taxon>
        <taxon>Ixodoidea</taxon>
        <taxon>Ixodidae</taxon>
        <taxon>Amblyomminae</taxon>
        <taxon>Amblyomma</taxon>
    </lineage>
</organism>
<protein>
    <submittedName>
        <fullName evidence="1">Uncharacterized protein</fullName>
    </submittedName>
</protein>
<keyword evidence="2" id="KW-1185">Reference proteome</keyword>
<evidence type="ECO:0000313" key="1">
    <source>
        <dbReference type="EMBL" id="KAK8759562.1"/>
    </source>
</evidence>
<sequence>MQRRTYQMFQGKSPRLNKRLLKRRDCFYAGERRRCRACAVSYQATDRAYIYGPLSRALLSLASVRAVFTTLIQFLPRAALSMDSMRTEAGRHILFLIFGKCVSSCNIEI</sequence>
<accession>A0AAQ4DAS2</accession>
<name>A0AAQ4DAS2_AMBAM</name>
<reference evidence="1 2" key="1">
    <citation type="journal article" date="2023" name="Arcadia Sci">
        <title>De novo assembly of a long-read Amblyomma americanum tick genome.</title>
        <authorList>
            <person name="Chou S."/>
            <person name="Poskanzer K.E."/>
            <person name="Rollins M."/>
            <person name="Thuy-Boun P.S."/>
        </authorList>
    </citation>
    <scope>NUCLEOTIDE SEQUENCE [LARGE SCALE GENOMIC DNA]</scope>
    <source>
        <strain evidence="1">F_SG_1</strain>
        <tissue evidence="1">Salivary glands</tissue>
    </source>
</reference>
<dbReference type="Proteomes" id="UP001321473">
    <property type="component" value="Unassembled WGS sequence"/>
</dbReference>
<gene>
    <name evidence="1" type="ORF">V5799_002808</name>
</gene>
<comment type="caution">
    <text evidence="1">The sequence shown here is derived from an EMBL/GenBank/DDBJ whole genome shotgun (WGS) entry which is preliminary data.</text>
</comment>
<evidence type="ECO:0000313" key="2">
    <source>
        <dbReference type="Proteomes" id="UP001321473"/>
    </source>
</evidence>
<dbReference type="AlphaFoldDB" id="A0AAQ4DAS2"/>